<dbReference type="RefSeq" id="WP_237484085.1">
    <property type="nucleotide sequence ID" value="NZ_CAKLCM010000002.1"/>
</dbReference>
<dbReference type="EMBL" id="CAKLCM010000002">
    <property type="protein sequence ID" value="CAH0525559.1"/>
    <property type="molecule type" value="Genomic_DNA"/>
</dbReference>
<dbReference type="Proteomes" id="UP000838160">
    <property type="component" value="Unassembled WGS sequence"/>
</dbReference>
<protein>
    <recommendedName>
        <fullName evidence="3">PilZ domain-containing protein</fullName>
    </recommendedName>
</protein>
<accession>A0ABN8DF19</accession>
<name>A0ABN8DF19_9VIBR</name>
<proteinExistence type="predicted"/>
<evidence type="ECO:0000313" key="1">
    <source>
        <dbReference type="EMBL" id="CAH0525559.1"/>
    </source>
</evidence>
<evidence type="ECO:0008006" key="3">
    <source>
        <dbReference type="Google" id="ProtNLM"/>
    </source>
</evidence>
<organism evidence="1 2">
    <name type="scientific">Vibrio hippocampi</name>
    <dbReference type="NCBI Taxonomy" id="654686"/>
    <lineage>
        <taxon>Bacteria</taxon>
        <taxon>Pseudomonadati</taxon>
        <taxon>Pseudomonadota</taxon>
        <taxon>Gammaproteobacteria</taxon>
        <taxon>Vibrionales</taxon>
        <taxon>Vibrionaceae</taxon>
        <taxon>Vibrio</taxon>
    </lineage>
</organism>
<evidence type="ECO:0000313" key="2">
    <source>
        <dbReference type="Proteomes" id="UP000838160"/>
    </source>
</evidence>
<gene>
    <name evidence="1" type="ORF">VHP8226_01086</name>
</gene>
<comment type="caution">
    <text evidence="1">The sequence shown here is derived from an EMBL/GenBank/DDBJ whole genome shotgun (WGS) entry which is preliminary data.</text>
</comment>
<sequence length="188" mass="21563">MKQNDFFTVRAPLKTNIKPLAVGEPTPSFEDYLAQIPAPFAASSEFSALEQQNDAATHELNQHNLRHVAQLIEQQNSKLNLLLNYLISQQDQAEFRHTATQFGAGELTYRANHTLQTGQFAEVKLFLDHPPAGIYCIGEVSHIKEHQDQFDITIRFVHILEEHQDMLIKAALHQQQKLLRQRSLDREK</sequence>
<keyword evidence="2" id="KW-1185">Reference proteome</keyword>
<reference evidence="1" key="1">
    <citation type="submission" date="2021-12" db="EMBL/GenBank/DDBJ databases">
        <authorList>
            <person name="Rodrigo-Torres L."/>
            <person name="Arahal R. D."/>
            <person name="Lucena T."/>
        </authorList>
    </citation>
    <scope>NUCLEOTIDE SEQUENCE</scope>
    <source>
        <strain evidence="1">CECT 8226</strain>
    </source>
</reference>